<protein>
    <submittedName>
        <fullName evidence="2">Uncharacterized protein</fullName>
    </submittedName>
</protein>
<dbReference type="InParanoid" id="A0A1B6Q3J3"/>
<organism evidence="2 3">
    <name type="scientific">Sorghum bicolor</name>
    <name type="common">Sorghum</name>
    <name type="synonym">Sorghum vulgare</name>
    <dbReference type="NCBI Taxonomy" id="4558"/>
    <lineage>
        <taxon>Eukaryota</taxon>
        <taxon>Viridiplantae</taxon>
        <taxon>Streptophyta</taxon>
        <taxon>Embryophyta</taxon>
        <taxon>Tracheophyta</taxon>
        <taxon>Spermatophyta</taxon>
        <taxon>Magnoliopsida</taxon>
        <taxon>Liliopsida</taxon>
        <taxon>Poales</taxon>
        <taxon>Poaceae</taxon>
        <taxon>PACMAD clade</taxon>
        <taxon>Panicoideae</taxon>
        <taxon>Andropogonodae</taxon>
        <taxon>Andropogoneae</taxon>
        <taxon>Sorghinae</taxon>
        <taxon>Sorghum</taxon>
    </lineage>
</organism>
<feature type="compositionally biased region" description="Basic and acidic residues" evidence="1">
    <location>
        <begin position="1"/>
        <end position="18"/>
    </location>
</feature>
<proteinExistence type="predicted"/>
<evidence type="ECO:0000313" key="3">
    <source>
        <dbReference type="Proteomes" id="UP000000768"/>
    </source>
</evidence>
<name>A0A1B6Q3J3_SORBI</name>
<dbReference type="Proteomes" id="UP000000768">
    <property type="component" value="Chromosome 3"/>
</dbReference>
<evidence type="ECO:0000256" key="1">
    <source>
        <dbReference type="SAM" id="MobiDB-lite"/>
    </source>
</evidence>
<reference evidence="3" key="2">
    <citation type="journal article" date="2018" name="Plant J.">
        <title>The Sorghum bicolor reference genome: improved assembly, gene annotations, a transcriptome atlas, and signatures of genome organization.</title>
        <authorList>
            <person name="McCormick R.F."/>
            <person name="Truong S.K."/>
            <person name="Sreedasyam A."/>
            <person name="Jenkins J."/>
            <person name="Shu S."/>
            <person name="Sims D."/>
            <person name="Kennedy M."/>
            <person name="Amirebrahimi M."/>
            <person name="Weers B.D."/>
            <person name="McKinley B."/>
            <person name="Mattison A."/>
            <person name="Morishige D.T."/>
            <person name="Grimwood J."/>
            <person name="Schmutz J."/>
            <person name="Mullet J.E."/>
        </authorList>
    </citation>
    <scope>NUCLEOTIDE SEQUENCE [LARGE SCALE GENOMIC DNA]</scope>
    <source>
        <strain evidence="3">cv. BTx623</strain>
    </source>
</reference>
<gene>
    <name evidence="2" type="ORF">SORBI_3003G163000</name>
</gene>
<dbReference type="Gramene" id="KXG32498">
    <property type="protein sequence ID" value="KXG32498"/>
    <property type="gene ID" value="SORBI_3003G163000"/>
</dbReference>
<keyword evidence="3" id="KW-1185">Reference proteome</keyword>
<sequence>MAEPRGDVGQQGDRRAAKDWPIGKGQVAMGSCGVRKQAWIRCRDTAHGVRGLAYHLIHATLTFHPKPCKVLCVFII</sequence>
<reference evidence="2 3" key="1">
    <citation type="journal article" date="2009" name="Nature">
        <title>The Sorghum bicolor genome and the diversification of grasses.</title>
        <authorList>
            <person name="Paterson A.H."/>
            <person name="Bowers J.E."/>
            <person name="Bruggmann R."/>
            <person name="Dubchak I."/>
            <person name="Grimwood J."/>
            <person name="Gundlach H."/>
            <person name="Haberer G."/>
            <person name="Hellsten U."/>
            <person name="Mitros T."/>
            <person name="Poliakov A."/>
            <person name="Schmutz J."/>
            <person name="Spannagl M."/>
            <person name="Tang H."/>
            <person name="Wang X."/>
            <person name="Wicker T."/>
            <person name="Bharti A.K."/>
            <person name="Chapman J."/>
            <person name="Feltus F.A."/>
            <person name="Gowik U."/>
            <person name="Grigoriev I.V."/>
            <person name="Lyons E."/>
            <person name="Maher C.A."/>
            <person name="Martis M."/>
            <person name="Narechania A."/>
            <person name="Otillar R.P."/>
            <person name="Penning B.W."/>
            <person name="Salamov A.A."/>
            <person name="Wang Y."/>
            <person name="Zhang L."/>
            <person name="Carpita N.C."/>
            <person name="Freeling M."/>
            <person name="Gingle A.R."/>
            <person name="Hash C.T."/>
            <person name="Keller B."/>
            <person name="Klein P."/>
            <person name="Kresovich S."/>
            <person name="McCann M.C."/>
            <person name="Ming R."/>
            <person name="Peterson D.G."/>
            <person name="Mehboob-ur-Rahman"/>
            <person name="Ware D."/>
            <person name="Westhoff P."/>
            <person name="Mayer K.F."/>
            <person name="Messing J."/>
            <person name="Rokhsar D.S."/>
        </authorList>
    </citation>
    <scope>NUCLEOTIDE SEQUENCE [LARGE SCALE GENOMIC DNA]</scope>
    <source>
        <strain evidence="3">cv. BTx623</strain>
    </source>
</reference>
<dbReference type="EMBL" id="CM000762">
    <property type="protein sequence ID" value="KXG32498.1"/>
    <property type="molecule type" value="Genomic_DNA"/>
</dbReference>
<dbReference type="AlphaFoldDB" id="A0A1B6Q3J3"/>
<feature type="region of interest" description="Disordered" evidence="1">
    <location>
        <begin position="1"/>
        <end position="20"/>
    </location>
</feature>
<accession>A0A1B6Q3J3</accession>
<evidence type="ECO:0000313" key="2">
    <source>
        <dbReference type="EMBL" id="KXG32498.1"/>
    </source>
</evidence>